<dbReference type="Proteomes" id="UP001320245">
    <property type="component" value="Unassembled WGS sequence"/>
</dbReference>
<comment type="caution">
    <text evidence="3">The sequence shown here is derived from an EMBL/GenBank/DDBJ whole genome shotgun (WGS) entry which is preliminary data.</text>
</comment>
<evidence type="ECO:0000259" key="2">
    <source>
        <dbReference type="SMART" id="SM00642"/>
    </source>
</evidence>
<dbReference type="Gene3D" id="3.90.245.10">
    <property type="entry name" value="Ribonucleoside hydrolase-like"/>
    <property type="match status" value="1"/>
</dbReference>
<organism evidence="3 4">
    <name type="scientific">Cytospora paraplurivora</name>
    <dbReference type="NCBI Taxonomy" id="2898453"/>
    <lineage>
        <taxon>Eukaryota</taxon>
        <taxon>Fungi</taxon>
        <taxon>Dikarya</taxon>
        <taxon>Ascomycota</taxon>
        <taxon>Pezizomycotina</taxon>
        <taxon>Sordariomycetes</taxon>
        <taxon>Sordariomycetidae</taxon>
        <taxon>Diaporthales</taxon>
        <taxon>Cytosporaceae</taxon>
        <taxon>Cytospora</taxon>
    </lineage>
</organism>
<dbReference type="InterPro" id="IPR036452">
    <property type="entry name" value="Ribo_hydro-like"/>
</dbReference>
<dbReference type="SUPFAM" id="SSF51011">
    <property type="entry name" value="Glycosyl hydrolase domain"/>
    <property type="match status" value="1"/>
</dbReference>
<keyword evidence="4" id="KW-1185">Reference proteome</keyword>
<protein>
    <recommendedName>
        <fullName evidence="2">Glycosyl hydrolase family 13 catalytic domain-containing protein</fullName>
    </recommendedName>
</protein>
<dbReference type="SUPFAM" id="SSF51445">
    <property type="entry name" value="(Trans)glycosidases"/>
    <property type="match status" value="1"/>
</dbReference>
<dbReference type="SMART" id="SM00642">
    <property type="entry name" value="Aamy"/>
    <property type="match status" value="1"/>
</dbReference>
<dbReference type="CDD" id="cd11318">
    <property type="entry name" value="AmyAc_bac_fung_AmyA"/>
    <property type="match status" value="1"/>
</dbReference>
<comment type="similarity">
    <text evidence="1">Belongs to the glycosyl hydrolase 13 family.</text>
</comment>
<dbReference type="Pfam" id="PF07632">
    <property type="entry name" value="Sde182_NH-like"/>
    <property type="match status" value="1"/>
</dbReference>
<dbReference type="InterPro" id="IPR015237">
    <property type="entry name" value="Alpha-amylase_C_pro"/>
</dbReference>
<dbReference type="AlphaFoldDB" id="A0AAN9TZP7"/>
<dbReference type="EMBL" id="JAJSPL020000046">
    <property type="protein sequence ID" value="KAK7733703.1"/>
    <property type="molecule type" value="Genomic_DNA"/>
</dbReference>
<gene>
    <name evidence="3" type="ORF">SLS53_008170</name>
</gene>
<dbReference type="Gene3D" id="3.20.20.80">
    <property type="entry name" value="Glycosidases"/>
    <property type="match status" value="2"/>
</dbReference>
<dbReference type="Gene3D" id="2.60.40.1180">
    <property type="entry name" value="Golgi alpha-mannosidase II"/>
    <property type="match status" value="1"/>
</dbReference>
<dbReference type="InterPro" id="IPR013780">
    <property type="entry name" value="Glyco_hydro_b"/>
</dbReference>
<feature type="domain" description="Glycosyl hydrolase family 13 catalytic" evidence="2">
    <location>
        <begin position="1"/>
        <end position="343"/>
    </location>
</feature>
<dbReference type="InterPro" id="IPR048527">
    <property type="entry name" value="Sde182_C"/>
</dbReference>
<dbReference type="Gene3D" id="2.40.30.140">
    <property type="match status" value="1"/>
</dbReference>
<dbReference type="InterPro" id="IPR006047">
    <property type="entry name" value="GH13_cat_dom"/>
</dbReference>
<accession>A0AAN9TZP7</accession>
<dbReference type="Gene3D" id="2.60.40.10">
    <property type="entry name" value="Immunoglobulins"/>
    <property type="match status" value="1"/>
</dbReference>
<dbReference type="GO" id="GO:0004553">
    <property type="term" value="F:hydrolase activity, hydrolyzing O-glycosyl compounds"/>
    <property type="evidence" value="ECO:0007669"/>
    <property type="project" value="InterPro"/>
</dbReference>
<evidence type="ECO:0000313" key="4">
    <source>
        <dbReference type="Proteomes" id="UP001320245"/>
    </source>
</evidence>
<dbReference type="Pfam" id="PF09154">
    <property type="entry name" value="Alpha-amy_C_pro"/>
    <property type="match status" value="1"/>
</dbReference>
<dbReference type="GO" id="GO:0016799">
    <property type="term" value="F:hydrolase activity, hydrolyzing N-glycosyl compounds"/>
    <property type="evidence" value="ECO:0007669"/>
    <property type="project" value="InterPro"/>
</dbReference>
<dbReference type="PANTHER" id="PTHR43447">
    <property type="entry name" value="ALPHA-AMYLASE"/>
    <property type="match status" value="1"/>
</dbReference>
<evidence type="ECO:0000313" key="3">
    <source>
        <dbReference type="EMBL" id="KAK7733703.1"/>
    </source>
</evidence>
<dbReference type="Pfam" id="PF21027">
    <property type="entry name" value="Sde0182_C"/>
    <property type="match status" value="1"/>
</dbReference>
<reference evidence="3 4" key="1">
    <citation type="journal article" date="2023" name="PLoS ONE">
        <title>Cytospora paraplurivora sp. nov. isolated from orchards with fruit tree decline syndrome in Ontario, Canada.</title>
        <authorList>
            <person name="Ilyukhin E."/>
            <person name="Nguyen H.D.T."/>
            <person name="Castle A.J."/>
            <person name="Ellouze W."/>
        </authorList>
    </citation>
    <scope>NUCLEOTIDE SEQUENCE [LARGE SCALE GENOMIC DNA]</scope>
    <source>
        <strain evidence="3 4">FDS-564</strain>
    </source>
</reference>
<dbReference type="Pfam" id="PF00128">
    <property type="entry name" value="Alpha-amylase"/>
    <property type="match status" value="1"/>
</dbReference>
<dbReference type="GO" id="GO:0005975">
    <property type="term" value="P:carbohydrate metabolic process"/>
    <property type="evidence" value="ECO:0007669"/>
    <property type="project" value="InterPro"/>
</dbReference>
<sequence length="928" mass="104237">MAGFEWYVPADHKHWCRLESALPSLASLGITSMWIPPACKASWYTGNGYDIYDLYDLGEFDQKGARHTKWGTKEELVAMTERAERCGIAILFDVVLNHKAAADYSEDVVAVQVEPQNREKVIQEAHAIEAWTGYEFPGRGETYSSLKWNKDHFTGIDYDHKSKRNGVWRFEGKEWAQDVDEELGNYDYLMFADIDHYHPEVRRDLFHWIQWLASQVRLGGLRLDAIKHFSASFLKELIAHIDQTVGQDWFIIGEYWREEQSVLSKFINFMDVANHDTMEGQSLEAPVAEYFLPLAYALILLRADCGLPCVFYGNLYGYPRPDGHGFVEPPFGGNILPKIVLARKIYAYGEQLDYFDHPNCIGFTRFGHRSNQYLGPVASGLAVIMTNGWTYTTKKMFVGPEHADERWTDLLHGCWGEVVIDSDGWGIFAAAPRSVAIWANKQDERRHEVEDFVFLVVAAVRDGRVATQAHPSSGICETAKYENKTRIFVLTDISNEPDDQMSLVRFLTYANEFDIINIAAVTSTWKNSSIDTASIFGVINSYSEVVETLNSNVPAAGVYPSGEDVADKVVTGHPVYGLAALDEAGPSNASTALIAGVDASDEPLWVTAWGGVNVLAEALNQVKNERNEEEVAAFVRKLRVYSISDQDDAGAWVRTNFPTLFYIVSIHGFSEYAIATWNGISGELYRHFDKGGPDSSLVTNEWLQEHIRIGPLGEKYLNWSYIMEGDTPSFLGLIPNGLNAPEHPEWGGWGGRYILADSSGAQSLFSDAADWVIGINNETYLSQFATIWRWRKAYQYDFAARMQWTTTSGGGQGSPNRQPVPVVNSSCGTLEIPYVFGESVVLDASESWDPDGDKVSFEWFHYREPTFRLEGDIPRISPNVTFEPLNKAGSLVTVTPSNNKTIHIILTVQDSQPMNLTAYRRIILTPID</sequence>
<name>A0AAN9TZP7_9PEZI</name>
<proteinExistence type="inferred from homology"/>
<evidence type="ECO:0000256" key="1">
    <source>
        <dbReference type="ARBA" id="ARBA00008061"/>
    </source>
</evidence>
<dbReference type="InterPro" id="IPR011483">
    <property type="entry name" value="Sde182_NH-like"/>
</dbReference>
<dbReference type="InterPro" id="IPR017853">
    <property type="entry name" value="GH"/>
</dbReference>
<dbReference type="InterPro" id="IPR013783">
    <property type="entry name" value="Ig-like_fold"/>
</dbReference>